<reference evidence="8" key="1">
    <citation type="submission" date="2023-09" db="EMBL/GenBank/DDBJ databases">
        <authorList>
            <person name="Li S."/>
            <person name="Li X."/>
            <person name="Zhang C."/>
            <person name="Zhao Z."/>
        </authorList>
    </citation>
    <scope>NUCLEOTIDE SEQUENCE [LARGE SCALE GENOMIC DNA]</scope>
    <source>
        <strain evidence="8">SQ345</strain>
    </source>
</reference>
<feature type="transmembrane region" description="Helical" evidence="6">
    <location>
        <begin position="44"/>
        <end position="68"/>
    </location>
</feature>
<feature type="transmembrane region" description="Helical" evidence="6">
    <location>
        <begin position="423"/>
        <end position="445"/>
    </location>
</feature>
<feature type="transmembrane region" description="Helical" evidence="6">
    <location>
        <begin position="215"/>
        <end position="238"/>
    </location>
</feature>
<evidence type="ECO:0000256" key="3">
    <source>
        <dbReference type="ARBA" id="ARBA00022692"/>
    </source>
</evidence>
<name>A0ABY9TKU0_9GAMM</name>
<feature type="transmembrane region" description="Helical" evidence="6">
    <location>
        <begin position="312"/>
        <end position="335"/>
    </location>
</feature>
<evidence type="ECO:0000256" key="4">
    <source>
        <dbReference type="ARBA" id="ARBA00022989"/>
    </source>
</evidence>
<dbReference type="PANTHER" id="PTHR42948:SF1">
    <property type="entry name" value="TRANSPORTER"/>
    <property type="match status" value="1"/>
</dbReference>
<feature type="transmembrane region" description="Helical" evidence="6">
    <location>
        <begin position="89"/>
        <end position="111"/>
    </location>
</feature>
<comment type="subcellular location">
    <subcellularLocation>
        <location evidence="1">Membrane</location>
        <topology evidence="1">Multi-pass membrane protein</topology>
    </subcellularLocation>
</comment>
<dbReference type="PROSITE" id="PS50267">
    <property type="entry name" value="NA_NEUROTRAN_SYMP_3"/>
    <property type="match status" value="1"/>
</dbReference>
<gene>
    <name evidence="7" type="ORF">RI845_04705</name>
</gene>
<organism evidence="7 8">
    <name type="scientific">Thalassotalea nanhaiensis</name>
    <dbReference type="NCBI Taxonomy" id="3065648"/>
    <lineage>
        <taxon>Bacteria</taxon>
        <taxon>Pseudomonadati</taxon>
        <taxon>Pseudomonadota</taxon>
        <taxon>Gammaproteobacteria</taxon>
        <taxon>Alteromonadales</taxon>
        <taxon>Colwelliaceae</taxon>
        <taxon>Thalassotalea</taxon>
    </lineage>
</organism>
<dbReference type="PRINTS" id="PR00176">
    <property type="entry name" value="NANEUSMPORT"/>
</dbReference>
<dbReference type="InterPro" id="IPR000175">
    <property type="entry name" value="Na/ntran_symport"/>
</dbReference>
<dbReference type="NCBIfam" id="NF037979">
    <property type="entry name" value="Na_transp"/>
    <property type="match status" value="1"/>
</dbReference>
<proteinExistence type="predicted"/>
<evidence type="ECO:0000256" key="2">
    <source>
        <dbReference type="ARBA" id="ARBA00022448"/>
    </source>
</evidence>
<keyword evidence="2" id="KW-0813">Transport</keyword>
<dbReference type="InterPro" id="IPR037272">
    <property type="entry name" value="SNS_sf"/>
</dbReference>
<evidence type="ECO:0000256" key="6">
    <source>
        <dbReference type="SAM" id="Phobius"/>
    </source>
</evidence>
<keyword evidence="8" id="KW-1185">Reference proteome</keyword>
<keyword evidence="5 6" id="KW-0472">Membrane</keyword>
<feature type="transmembrane region" description="Helical" evidence="6">
    <location>
        <begin position="175"/>
        <end position="195"/>
    </location>
</feature>
<evidence type="ECO:0000256" key="1">
    <source>
        <dbReference type="ARBA" id="ARBA00004141"/>
    </source>
</evidence>
<evidence type="ECO:0000313" key="8">
    <source>
        <dbReference type="Proteomes" id="UP001248581"/>
    </source>
</evidence>
<dbReference type="PANTHER" id="PTHR42948">
    <property type="entry name" value="TRANSPORTER"/>
    <property type="match status" value="1"/>
</dbReference>
<dbReference type="Proteomes" id="UP001248581">
    <property type="component" value="Chromosome"/>
</dbReference>
<dbReference type="InterPro" id="IPR047218">
    <property type="entry name" value="YocR/YhdH-like"/>
</dbReference>
<evidence type="ECO:0000313" key="7">
    <source>
        <dbReference type="EMBL" id="WNC69449.1"/>
    </source>
</evidence>
<dbReference type="EMBL" id="CP134146">
    <property type="protein sequence ID" value="WNC69449.1"/>
    <property type="molecule type" value="Genomic_DNA"/>
</dbReference>
<dbReference type="SUPFAM" id="SSF161070">
    <property type="entry name" value="SNF-like"/>
    <property type="match status" value="1"/>
</dbReference>
<feature type="transmembrane region" description="Helical" evidence="6">
    <location>
        <begin position="145"/>
        <end position="163"/>
    </location>
</feature>
<accession>A0ABY9TKU0</accession>
<feature type="transmembrane region" description="Helical" evidence="6">
    <location>
        <begin position="386"/>
        <end position="403"/>
    </location>
</feature>
<feature type="transmembrane region" description="Helical" evidence="6">
    <location>
        <begin position="250"/>
        <end position="275"/>
    </location>
</feature>
<dbReference type="RefSeq" id="WP_348388592.1">
    <property type="nucleotide sequence ID" value="NZ_CP134146.1"/>
</dbReference>
<feature type="transmembrane region" description="Helical" evidence="6">
    <location>
        <begin position="355"/>
        <end position="374"/>
    </location>
</feature>
<sequence>MATARGGFSSRLGFILAAAGSAVGLGNIWGFPTQTASNGGAAFVLVYLVLAFSLAYPAFMAELLIGRYGQANAVTSLQKMSRKAWQKKFAFIVGFGGIICAALILSFYGIIAGWMMSYAVEPVAQLAGLQQAADWVITQNNVRNILFTALFMFLTVFIIRKGVEDGIEKWSKRLMPLLIGLLIILILYVMTLNGASEGLQAYLNPDLGRVFHPDLLVSALGQAFFSLSLGTSVMVIYGSYISKKENLVTLGAQVTLIDVSIAFLAGLLIIPAMYVAQHQGVAIFAADGSLIAGPSMVFTVLPALFDGMGAMGLFVAFAFFVLMSVAALTSSISMLEGPVSYAVERHDMQRSKATTLISIIIFFISVLIIFNLDFMLDFVAMLATEYGQPIIAMLCCVFVGWIWSRKEILDEIKQGNEQVEHGLFWKIWPWYTKFVCPVAIATVFIHSL</sequence>
<feature type="transmembrane region" description="Helical" evidence="6">
    <location>
        <begin position="12"/>
        <end position="32"/>
    </location>
</feature>
<dbReference type="Pfam" id="PF00209">
    <property type="entry name" value="SNF"/>
    <property type="match status" value="2"/>
</dbReference>
<dbReference type="CDD" id="cd10336">
    <property type="entry name" value="SLC6sbd_Tyt1-Like"/>
    <property type="match status" value="1"/>
</dbReference>
<protein>
    <submittedName>
        <fullName evidence="7">Sodium-dependent transporter</fullName>
    </submittedName>
</protein>
<keyword evidence="4 6" id="KW-1133">Transmembrane helix</keyword>
<evidence type="ECO:0000256" key="5">
    <source>
        <dbReference type="ARBA" id="ARBA00023136"/>
    </source>
</evidence>
<keyword evidence="3 6" id="KW-0812">Transmembrane</keyword>